<dbReference type="InterPro" id="IPR036108">
    <property type="entry name" value="4pyrrol_syn_uPrphyn_synt_sf"/>
</dbReference>
<evidence type="ECO:0000256" key="9">
    <source>
        <dbReference type="RuleBase" id="RU366031"/>
    </source>
</evidence>
<dbReference type="CDD" id="cd06578">
    <property type="entry name" value="HemD"/>
    <property type="match status" value="1"/>
</dbReference>
<feature type="domain" description="Tetrapyrrole biosynthesis uroporphyrinogen III synthase" evidence="10">
    <location>
        <begin position="15"/>
        <end position="226"/>
    </location>
</feature>
<sequence>MIVNTRPGDLSQNTNSLLEKSKQNFIHIPLTKIVKTQPPSEALKHIDNIKDYDVVIFTSQSAVTCGAKFYQEALLANKNMPILAIGLATQKTLKKFHLSSTIPPTFNSAGIANVIKEMGYKKCLVFCGEKNPRIMTMTDADIDTFPCYASNDETNIDVSQIRDKDKLVILIYTHQSLKVLIKKLPVNQKQKVVLIVASKRIEGFAKEYGFKNSVLSESPHDKEMVEAALAEA</sequence>
<proteinExistence type="inferred from homology"/>
<evidence type="ECO:0000313" key="11">
    <source>
        <dbReference type="EMBL" id="RZO11754.1"/>
    </source>
</evidence>
<comment type="pathway">
    <text evidence="1 9">Porphyrin-containing compound metabolism; protoporphyrin-IX biosynthesis; coproporphyrinogen-III from 5-aminolevulinate: step 3/4.</text>
</comment>
<dbReference type="SUPFAM" id="SSF69618">
    <property type="entry name" value="HemD-like"/>
    <property type="match status" value="1"/>
</dbReference>
<keyword evidence="4 9" id="KW-0456">Lyase</keyword>
<reference evidence="11 12" key="1">
    <citation type="submission" date="2019-02" db="EMBL/GenBank/DDBJ databases">
        <title>Prokaryotic population dynamics and viral predation in marine succession experiment using metagenomics: the confinement effect.</title>
        <authorList>
            <person name="Haro-Moreno J.M."/>
            <person name="Rodriguez-Valera F."/>
            <person name="Lopez-Perez M."/>
        </authorList>
    </citation>
    <scope>NUCLEOTIDE SEQUENCE [LARGE SCALE GENOMIC DNA]</scope>
    <source>
        <strain evidence="11">MED-G168</strain>
    </source>
</reference>
<comment type="catalytic activity">
    <reaction evidence="8 9">
        <text>hydroxymethylbilane = uroporphyrinogen III + H2O</text>
        <dbReference type="Rhea" id="RHEA:18965"/>
        <dbReference type="ChEBI" id="CHEBI:15377"/>
        <dbReference type="ChEBI" id="CHEBI:57308"/>
        <dbReference type="ChEBI" id="CHEBI:57845"/>
        <dbReference type="EC" id="4.2.1.75"/>
    </reaction>
</comment>
<dbReference type="Pfam" id="PF02602">
    <property type="entry name" value="HEM4"/>
    <property type="match status" value="1"/>
</dbReference>
<name>A0A520LS11_9GAMM</name>
<comment type="similarity">
    <text evidence="2 9">Belongs to the uroporphyrinogen-III synthase family.</text>
</comment>
<organism evidence="11 12">
    <name type="scientific">SAR86 cluster bacterium</name>
    <dbReference type="NCBI Taxonomy" id="2030880"/>
    <lineage>
        <taxon>Bacteria</taxon>
        <taxon>Pseudomonadati</taxon>
        <taxon>Pseudomonadota</taxon>
        <taxon>Gammaproteobacteria</taxon>
        <taxon>SAR86 cluster</taxon>
    </lineage>
</organism>
<evidence type="ECO:0000256" key="8">
    <source>
        <dbReference type="ARBA" id="ARBA00048617"/>
    </source>
</evidence>
<dbReference type="EMBL" id="SHBN01000031">
    <property type="protein sequence ID" value="RZO11754.1"/>
    <property type="molecule type" value="Genomic_DNA"/>
</dbReference>
<dbReference type="PANTHER" id="PTHR38042:SF1">
    <property type="entry name" value="UROPORPHYRINOGEN-III SYNTHASE, CHLOROPLASTIC"/>
    <property type="match status" value="1"/>
</dbReference>
<evidence type="ECO:0000256" key="2">
    <source>
        <dbReference type="ARBA" id="ARBA00008133"/>
    </source>
</evidence>
<dbReference type="InterPro" id="IPR039793">
    <property type="entry name" value="UROS/Hem4"/>
</dbReference>
<evidence type="ECO:0000256" key="7">
    <source>
        <dbReference type="ARBA" id="ARBA00040167"/>
    </source>
</evidence>
<evidence type="ECO:0000256" key="6">
    <source>
        <dbReference type="ARBA" id="ARBA00037589"/>
    </source>
</evidence>
<keyword evidence="5 9" id="KW-0627">Porphyrin biosynthesis</keyword>
<gene>
    <name evidence="11" type="ORF">EVB01_02015</name>
</gene>
<dbReference type="Gene3D" id="3.40.50.10090">
    <property type="match status" value="2"/>
</dbReference>
<evidence type="ECO:0000256" key="5">
    <source>
        <dbReference type="ARBA" id="ARBA00023244"/>
    </source>
</evidence>
<dbReference type="InterPro" id="IPR003754">
    <property type="entry name" value="4pyrrol_synth_uPrphyn_synth"/>
</dbReference>
<dbReference type="GO" id="GO:0006780">
    <property type="term" value="P:uroporphyrinogen III biosynthetic process"/>
    <property type="evidence" value="ECO:0007669"/>
    <property type="project" value="UniProtKB-UniRule"/>
</dbReference>
<comment type="function">
    <text evidence="6 9">Catalyzes cyclization of the linear tetrapyrrole, hydroxymethylbilane, to the macrocyclic uroporphyrinogen III.</text>
</comment>
<dbReference type="GO" id="GO:0006782">
    <property type="term" value="P:protoporphyrinogen IX biosynthetic process"/>
    <property type="evidence" value="ECO:0007669"/>
    <property type="project" value="UniProtKB-UniRule"/>
</dbReference>
<dbReference type="Proteomes" id="UP000319023">
    <property type="component" value="Unassembled WGS sequence"/>
</dbReference>
<protein>
    <recommendedName>
        <fullName evidence="7 9">Uroporphyrinogen-III synthase</fullName>
        <ecNumber evidence="3 9">4.2.1.75</ecNumber>
    </recommendedName>
</protein>
<dbReference type="AlphaFoldDB" id="A0A520LS11"/>
<dbReference type="EC" id="4.2.1.75" evidence="3 9"/>
<accession>A0A520LS11</accession>
<evidence type="ECO:0000256" key="3">
    <source>
        <dbReference type="ARBA" id="ARBA00013109"/>
    </source>
</evidence>
<evidence type="ECO:0000256" key="4">
    <source>
        <dbReference type="ARBA" id="ARBA00023239"/>
    </source>
</evidence>
<evidence type="ECO:0000259" key="10">
    <source>
        <dbReference type="Pfam" id="PF02602"/>
    </source>
</evidence>
<comment type="caution">
    <text evidence="11">The sequence shown here is derived from an EMBL/GenBank/DDBJ whole genome shotgun (WGS) entry which is preliminary data.</text>
</comment>
<evidence type="ECO:0000313" key="12">
    <source>
        <dbReference type="Proteomes" id="UP000319023"/>
    </source>
</evidence>
<dbReference type="PANTHER" id="PTHR38042">
    <property type="entry name" value="UROPORPHYRINOGEN-III SYNTHASE, CHLOROPLASTIC"/>
    <property type="match status" value="1"/>
</dbReference>
<evidence type="ECO:0000256" key="1">
    <source>
        <dbReference type="ARBA" id="ARBA00004772"/>
    </source>
</evidence>
<dbReference type="GO" id="GO:0004852">
    <property type="term" value="F:uroporphyrinogen-III synthase activity"/>
    <property type="evidence" value="ECO:0007669"/>
    <property type="project" value="UniProtKB-UniRule"/>
</dbReference>